<proteinExistence type="predicted"/>
<keyword evidence="2" id="KW-1185">Reference proteome</keyword>
<comment type="caution">
    <text evidence="1">The sequence shown here is derived from an EMBL/GenBank/DDBJ whole genome shotgun (WGS) entry which is preliminary data.</text>
</comment>
<protein>
    <submittedName>
        <fullName evidence="1">Uncharacterized protein</fullName>
    </submittedName>
</protein>
<organism evidence="1 2">
    <name type="scientific">Trichomalopsis sarcophagae</name>
    <dbReference type="NCBI Taxonomy" id="543379"/>
    <lineage>
        <taxon>Eukaryota</taxon>
        <taxon>Metazoa</taxon>
        <taxon>Ecdysozoa</taxon>
        <taxon>Arthropoda</taxon>
        <taxon>Hexapoda</taxon>
        <taxon>Insecta</taxon>
        <taxon>Pterygota</taxon>
        <taxon>Neoptera</taxon>
        <taxon>Endopterygota</taxon>
        <taxon>Hymenoptera</taxon>
        <taxon>Apocrita</taxon>
        <taxon>Proctotrupomorpha</taxon>
        <taxon>Chalcidoidea</taxon>
        <taxon>Pteromalidae</taxon>
        <taxon>Pteromalinae</taxon>
        <taxon>Trichomalopsis</taxon>
    </lineage>
</organism>
<gene>
    <name evidence="1" type="ORF">TSAR_013116</name>
</gene>
<dbReference type="EMBL" id="NNAY01002612">
    <property type="protein sequence ID" value="OXU20943.1"/>
    <property type="molecule type" value="Genomic_DNA"/>
</dbReference>
<name>A0A232ERE7_9HYME</name>
<sequence>MKTIIKYYKEIKDTLPVIFQTELAVPYEFPLECQDTDIDVKNITWDSASEVGISLNQLVLQNFPACYRIFVHAAHPLRQDSQGLAVYHENQNKNTLKIETLRTQLSLPTRKPQFTLSKTQSAMRPPQPLS</sequence>
<evidence type="ECO:0000313" key="1">
    <source>
        <dbReference type="EMBL" id="OXU20943.1"/>
    </source>
</evidence>
<dbReference type="Proteomes" id="UP000215335">
    <property type="component" value="Unassembled WGS sequence"/>
</dbReference>
<accession>A0A232ERE7</accession>
<dbReference type="AlphaFoldDB" id="A0A232ERE7"/>
<evidence type="ECO:0000313" key="2">
    <source>
        <dbReference type="Proteomes" id="UP000215335"/>
    </source>
</evidence>
<reference evidence="1 2" key="1">
    <citation type="journal article" date="2017" name="Curr. Biol.">
        <title>The Evolution of Venom by Co-option of Single-Copy Genes.</title>
        <authorList>
            <person name="Martinson E.O."/>
            <person name="Mrinalini"/>
            <person name="Kelkar Y.D."/>
            <person name="Chang C.H."/>
            <person name="Werren J.H."/>
        </authorList>
    </citation>
    <scope>NUCLEOTIDE SEQUENCE [LARGE SCALE GENOMIC DNA]</scope>
    <source>
        <strain evidence="1 2">Alberta</strain>
        <tissue evidence="1">Whole body</tissue>
    </source>
</reference>